<sequence>MAARRRGNALGVTSLVPAQGGSATASFFDVVVTRRVVRSYASQPIPDEVVDSLVTSMLAAPSGANRQAWAFVTVRSERGIRALRAFAPGIFGTPAMVLAACVDHSRVPEHPVSRGAHRLCVAMAVENFLLAAHAQGLGACPVHSFQPAPVHRLLRLPTHLEPVLVVPVGYPAADQPEASRRRPREEVVADETFGHHRPGVA</sequence>
<dbReference type="Proteomes" id="UP000319210">
    <property type="component" value="Unassembled WGS sequence"/>
</dbReference>
<protein>
    <recommendedName>
        <fullName evidence="2">Nitroreductase domain-containing protein</fullName>
    </recommendedName>
</protein>
<keyword evidence="4" id="KW-1185">Reference proteome</keyword>
<feature type="compositionally biased region" description="Basic and acidic residues" evidence="1">
    <location>
        <begin position="177"/>
        <end position="187"/>
    </location>
</feature>
<dbReference type="InterPro" id="IPR029479">
    <property type="entry name" value="Nitroreductase"/>
</dbReference>
<proteinExistence type="predicted"/>
<name>A0A4Y3QT13_STRCI</name>
<dbReference type="SUPFAM" id="SSF55469">
    <property type="entry name" value="FMN-dependent nitroreductase-like"/>
    <property type="match status" value="1"/>
</dbReference>
<feature type="region of interest" description="Disordered" evidence="1">
    <location>
        <begin position="174"/>
        <end position="201"/>
    </location>
</feature>
<gene>
    <name evidence="3" type="ORF">SCA03_11070</name>
</gene>
<dbReference type="PANTHER" id="PTHR23026">
    <property type="entry name" value="NADPH NITROREDUCTASE"/>
    <property type="match status" value="1"/>
</dbReference>
<dbReference type="AlphaFoldDB" id="A0A4Y3QT13"/>
<dbReference type="PANTHER" id="PTHR23026:SF123">
    <property type="entry name" value="NAD(P)H NITROREDUCTASE RV3131-RELATED"/>
    <property type="match status" value="1"/>
</dbReference>
<evidence type="ECO:0000313" key="3">
    <source>
        <dbReference type="EMBL" id="GEB48556.1"/>
    </source>
</evidence>
<evidence type="ECO:0000256" key="1">
    <source>
        <dbReference type="SAM" id="MobiDB-lite"/>
    </source>
</evidence>
<feature type="domain" description="Nitroreductase" evidence="2">
    <location>
        <begin position="32"/>
        <end position="84"/>
    </location>
</feature>
<organism evidence="3 4">
    <name type="scientific">Streptomyces cacaoi</name>
    <dbReference type="NCBI Taxonomy" id="1898"/>
    <lineage>
        <taxon>Bacteria</taxon>
        <taxon>Bacillati</taxon>
        <taxon>Actinomycetota</taxon>
        <taxon>Actinomycetes</taxon>
        <taxon>Kitasatosporales</taxon>
        <taxon>Streptomycetaceae</taxon>
        <taxon>Streptomyces</taxon>
    </lineage>
</organism>
<dbReference type="InterPro" id="IPR000415">
    <property type="entry name" value="Nitroreductase-like"/>
</dbReference>
<dbReference type="GO" id="GO:0016491">
    <property type="term" value="F:oxidoreductase activity"/>
    <property type="evidence" value="ECO:0007669"/>
    <property type="project" value="InterPro"/>
</dbReference>
<reference evidence="3 4" key="1">
    <citation type="submission" date="2019-06" db="EMBL/GenBank/DDBJ databases">
        <title>Whole genome shotgun sequence of Streptomyces cacaoi subsp. cacaoi NBRC 12748.</title>
        <authorList>
            <person name="Hosoyama A."/>
            <person name="Uohara A."/>
            <person name="Ohji S."/>
            <person name="Ichikawa N."/>
        </authorList>
    </citation>
    <scope>NUCLEOTIDE SEQUENCE [LARGE SCALE GENOMIC DNA]</scope>
    <source>
        <strain evidence="3 4">NBRC 12748</strain>
    </source>
</reference>
<feature type="domain" description="Nitroreductase" evidence="2">
    <location>
        <begin position="94"/>
        <end position="170"/>
    </location>
</feature>
<comment type="caution">
    <text evidence="3">The sequence shown here is derived from an EMBL/GenBank/DDBJ whole genome shotgun (WGS) entry which is preliminary data.</text>
</comment>
<dbReference type="Pfam" id="PF00881">
    <property type="entry name" value="Nitroreductase"/>
    <property type="match status" value="2"/>
</dbReference>
<evidence type="ECO:0000259" key="2">
    <source>
        <dbReference type="Pfam" id="PF00881"/>
    </source>
</evidence>
<accession>A0A4Y3QT13</accession>
<dbReference type="InterPro" id="IPR050627">
    <property type="entry name" value="Nitroreductase/BluB"/>
</dbReference>
<evidence type="ECO:0000313" key="4">
    <source>
        <dbReference type="Proteomes" id="UP000319210"/>
    </source>
</evidence>
<dbReference type="Gene3D" id="3.40.109.10">
    <property type="entry name" value="NADH Oxidase"/>
    <property type="match status" value="1"/>
</dbReference>
<dbReference type="EMBL" id="BJMM01000003">
    <property type="protein sequence ID" value="GEB48556.1"/>
    <property type="molecule type" value="Genomic_DNA"/>
</dbReference>